<dbReference type="EMBL" id="QSON01000004">
    <property type="protein sequence ID" value="RGJ05341.1"/>
    <property type="molecule type" value="Genomic_DNA"/>
</dbReference>
<sequence>MALKILLVDDETVFRTCIREMKFWETGEFVLSGEAGSGDEALAVLAEREIDLVLMDVSMPGKNGIVLSEIISRKYPGTAIIAMSSYDDYDYVREILKNGAYDYILKSRLSEEFLVLTLKNIATRLKGRSSWEIKAELRRQTREWIFGEGVNPFTSDNSRKAAVIIRIKDMDRTALLDDGGLLEGVAKAAEAARLEGVKSLACLKKPDCIVLLTRFYGVISEAEIRNKLECVMALIQDSVRRIFHLRLDFTRCPLFFNDNSLKSFLLHKLEEAGPERESEASLSLTIGQHKRLLAVAVEHDAASAAQLIEEIYGGIPADHAGLCIMVTKELLELIEKISVEYEIELDFLPREFMLFQYARVKSREALVSSVSGLYRNVLREISEKEEKKRGYSAMVRNAIAYQKEHYKSPISLRMIADGIGVSSSYLSRIFHDETGQTVTDYLNTIRLEEAKRLIRDGVPLKEVVSRCGFRNYGYFLKVFKEYVGKTPKEYLAKQ</sequence>
<comment type="function">
    <text evidence="5">May play the central regulatory role in sporulation. It may be an element of the effector pathway responsible for the activation of sporulation genes in response to nutritional stress. Spo0A may act in concert with spo0H (a sigma factor) to control the expression of some genes that are critical to the sporulation process.</text>
</comment>
<reference evidence="9 10" key="1">
    <citation type="submission" date="2018-08" db="EMBL/GenBank/DDBJ databases">
        <title>A genome reference for cultivated species of the human gut microbiota.</title>
        <authorList>
            <person name="Zou Y."/>
            <person name="Xue W."/>
            <person name="Luo G."/>
        </authorList>
    </citation>
    <scope>NUCLEOTIDE SEQUENCE [LARGE SCALE GENOMIC DNA]</scope>
    <source>
        <strain evidence="9 10">TM09-12</strain>
    </source>
</reference>
<dbReference type="PROSITE" id="PS50110">
    <property type="entry name" value="RESPONSE_REGULATORY"/>
    <property type="match status" value="1"/>
</dbReference>
<organism evidence="9 10">
    <name type="scientific">Hungatella hathewayi</name>
    <dbReference type="NCBI Taxonomy" id="154046"/>
    <lineage>
        <taxon>Bacteria</taxon>
        <taxon>Bacillati</taxon>
        <taxon>Bacillota</taxon>
        <taxon>Clostridia</taxon>
        <taxon>Lachnospirales</taxon>
        <taxon>Lachnospiraceae</taxon>
        <taxon>Hungatella</taxon>
    </lineage>
</organism>
<dbReference type="InterPro" id="IPR018060">
    <property type="entry name" value="HTH_AraC"/>
</dbReference>
<gene>
    <name evidence="9" type="ORF">DXD79_10635</name>
</gene>
<evidence type="ECO:0000259" key="8">
    <source>
        <dbReference type="PROSITE" id="PS50110"/>
    </source>
</evidence>
<proteinExistence type="predicted"/>
<evidence type="ECO:0000256" key="2">
    <source>
        <dbReference type="ARBA" id="ARBA00023015"/>
    </source>
</evidence>
<dbReference type="GO" id="GO:0043565">
    <property type="term" value="F:sequence-specific DNA binding"/>
    <property type="evidence" value="ECO:0007669"/>
    <property type="project" value="InterPro"/>
</dbReference>
<evidence type="ECO:0000259" key="7">
    <source>
        <dbReference type="PROSITE" id="PS01124"/>
    </source>
</evidence>
<dbReference type="Gene3D" id="3.40.50.2300">
    <property type="match status" value="1"/>
</dbReference>
<keyword evidence="6" id="KW-0597">Phosphoprotein</keyword>
<feature type="domain" description="Response regulatory" evidence="8">
    <location>
        <begin position="4"/>
        <end position="121"/>
    </location>
</feature>
<dbReference type="InterPro" id="IPR001789">
    <property type="entry name" value="Sig_transdc_resp-reg_receiver"/>
</dbReference>
<dbReference type="InterPro" id="IPR009057">
    <property type="entry name" value="Homeodomain-like_sf"/>
</dbReference>
<dbReference type="Gene3D" id="1.10.10.60">
    <property type="entry name" value="Homeodomain-like"/>
    <property type="match status" value="2"/>
</dbReference>
<dbReference type="SMART" id="SM00342">
    <property type="entry name" value="HTH_ARAC"/>
    <property type="match status" value="1"/>
</dbReference>
<dbReference type="RefSeq" id="WP_117633252.1">
    <property type="nucleotide sequence ID" value="NZ_QSON01000004.1"/>
</dbReference>
<dbReference type="Pfam" id="PF12833">
    <property type="entry name" value="HTH_18"/>
    <property type="match status" value="1"/>
</dbReference>
<dbReference type="AlphaFoldDB" id="A0A374P9G5"/>
<dbReference type="SUPFAM" id="SSF52172">
    <property type="entry name" value="CheY-like"/>
    <property type="match status" value="1"/>
</dbReference>
<accession>A0A374P9G5</accession>
<feature type="modified residue" description="4-aspartylphosphate" evidence="6">
    <location>
        <position position="56"/>
    </location>
</feature>
<protein>
    <recommendedName>
        <fullName evidence="1">Stage 0 sporulation protein A homolog</fullName>
    </recommendedName>
</protein>
<dbReference type="PROSITE" id="PS01124">
    <property type="entry name" value="HTH_ARAC_FAMILY_2"/>
    <property type="match status" value="1"/>
</dbReference>
<dbReference type="PANTHER" id="PTHR43280">
    <property type="entry name" value="ARAC-FAMILY TRANSCRIPTIONAL REGULATOR"/>
    <property type="match status" value="1"/>
</dbReference>
<evidence type="ECO:0000256" key="4">
    <source>
        <dbReference type="ARBA" id="ARBA00023163"/>
    </source>
</evidence>
<keyword evidence="4" id="KW-0804">Transcription</keyword>
<dbReference type="GO" id="GO:0000160">
    <property type="term" value="P:phosphorelay signal transduction system"/>
    <property type="evidence" value="ECO:0007669"/>
    <property type="project" value="InterPro"/>
</dbReference>
<evidence type="ECO:0000313" key="9">
    <source>
        <dbReference type="EMBL" id="RGJ05341.1"/>
    </source>
</evidence>
<comment type="caution">
    <text evidence="9">The sequence shown here is derived from an EMBL/GenBank/DDBJ whole genome shotgun (WGS) entry which is preliminary data.</text>
</comment>
<dbReference type="GO" id="GO:0003700">
    <property type="term" value="F:DNA-binding transcription factor activity"/>
    <property type="evidence" value="ECO:0007669"/>
    <property type="project" value="InterPro"/>
</dbReference>
<evidence type="ECO:0000256" key="6">
    <source>
        <dbReference type="PROSITE-ProRule" id="PRU00169"/>
    </source>
</evidence>
<evidence type="ECO:0000256" key="3">
    <source>
        <dbReference type="ARBA" id="ARBA00023125"/>
    </source>
</evidence>
<dbReference type="Proteomes" id="UP000263014">
    <property type="component" value="Unassembled WGS sequence"/>
</dbReference>
<dbReference type="InterPro" id="IPR011006">
    <property type="entry name" value="CheY-like_superfamily"/>
</dbReference>
<evidence type="ECO:0000256" key="5">
    <source>
        <dbReference type="ARBA" id="ARBA00024867"/>
    </source>
</evidence>
<keyword evidence="2" id="KW-0805">Transcription regulation</keyword>
<evidence type="ECO:0000313" key="10">
    <source>
        <dbReference type="Proteomes" id="UP000263014"/>
    </source>
</evidence>
<feature type="domain" description="HTH araC/xylS-type" evidence="7">
    <location>
        <begin position="396"/>
        <end position="493"/>
    </location>
</feature>
<name>A0A374P9G5_9FIRM</name>
<dbReference type="CDD" id="cd17536">
    <property type="entry name" value="REC_YesN-like"/>
    <property type="match status" value="1"/>
</dbReference>
<evidence type="ECO:0000256" key="1">
    <source>
        <dbReference type="ARBA" id="ARBA00018672"/>
    </source>
</evidence>
<dbReference type="SUPFAM" id="SSF46689">
    <property type="entry name" value="Homeodomain-like"/>
    <property type="match status" value="2"/>
</dbReference>
<dbReference type="PANTHER" id="PTHR43280:SF2">
    <property type="entry name" value="HTH-TYPE TRANSCRIPTIONAL REGULATOR EXSA"/>
    <property type="match status" value="1"/>
</dbReference>
<keyword evidence="3" id="KW-0238">DNA-binding</keyword>
<dbReference type="SMART" id="SM00448">
    <property type="entry name" value="REC"/>
    <property type="match status" value="1"/>
</dbReference>
<dbReference type="Pfam" id="PF00072">
    <property type="entry name" value="Response_reg"/>
    <property type="match status" value="1"/>
</dbReference>